<keyword evidence="2" id="KW-1185">Reference proteome</keyword>
<proteinExistence type="predicted"/>
<name>A0A9W6ZS89_9STRA</name>
<gene>
    <name evidence="1" type="ORF">TrLO_g5427</name>
</gene>
<sequence length="241" mass="27234">MSALAHAMSIEDDYILLKKGVVRHQVFEPSELNKSHDASNPSYPGPQTSLLPSLNLTSIKEVSPFNQSLEDNEYAYYKNLMEDRDTPEMKKFIDQVITSCAPLLQEHFVSSTSEIKLDDVFCISYNTSQHDSRCAKHQDPSDITVNICLERTLDLGGSQILFYGAKRLKSNPTQQQQPKEPTEDDEEIFLVDTKLGCCTIHYGAHPHETLILTSGERTNIVLTFVYTDEIKSDASRTCYAY</sequence>
<protein>
    <submittedName>
        <fullName evidence="1">Uncharacterized protein</fullName>
    </submittedName>
</protein>
<reference evidence="2" key="1">
    <citation type="journal article" date="2023" name="Commun. Biol.">
        <title>Genome analysis of Parmales, the sister group of diatoms, reveals the evolutionary specialization of diatoms from phago-mixotrophs to photoautotrophs.</title>
        <authorList>
            <person name="Ban H."/>
            <person name="Sato S."/>
            <person name="Yoshikawa S."/>
            <person name="Yamada K."/>
            <person name="Nakamura Y."/>
            <person name="Ichinomiya M."/>
            <person name="Sato N."/>
            <person name="Blanc-Mathieu R."/>
            <person name="Endo H."/>
            <person name="Kuwata A."/>
            <person name="Ogata H."/>
        </authorList>
    </citation>
    <scope>NUCLEOTIDE SEQUENCE [LARGE SCALE GENOMIC DNA]</scope>
    <source>
        <strain evidence="2">NIES 3700</strain>
    </source>
</reference>
<evidence type="ECO:0000313" key="1">
    <source>
        <dbReference type="EMBL" id="GMH56198.1"/>
    </source>
</evidence>
<dbReference type="EMBL" id="BRXW01000451">
    <property type="protein sequence ID" value="GMH56198.1"/>
    <property type="molecule type" value="Genomic_DNA"/>
</dbReference>
<dbReference type="OrthoDB" id="42083at2759"/>
<comment type="caution">
    <text evidence="1">The sequence shown here is derived from an EMBL/GenBank/DDBJ whole genome shotgun (WGS) entry which is preliminary data.</text>
</comment>
<dbReference type="AlphaFoldDB" id="A0A9W6ZS89"/>
<evidence type="ECO:0000313" key="2">
    <source>
        <dbReference type="Proteomes" id="UP001165122"/>
    </source>
</evidence>
<organism evidence="1 2">
    <name type="scientific">Triparma laevis f. longispina</name>
    <dbReference type="NCBI Taxonomy" id="1714387"/>
    <lineage>
        <taxon>Eukaryota</taxon>
        <taxon>Sar</taxon>
        <taxon>Stramenopiles</taxon>
        <taxon>Ochrophyta</taxon>
        <taxon>Bolidophyceae</taxon>
        <taxon>Parmales</taxon>
        <taxon>Triparmaceae</taxon>
        <taxon>Triparma</taxon>
    </lineage>
</organism>
<dbReference type="Proteomes" id="UP001165122">
    <property type="component" value="Unassembled WGS sequence"/>
</dbReference>
<accession>A0A9W6ZS89</accession>